<gene>
    <name evidence="1" type="ORF">R77560_04069</name>
</gene>
<comment type="caution">
    <text evidence="1">The sequence shown here is derived from an EMBL/GenBank/DDBJ whole genome shotgun (WGS) entry which is preliminary data.</text>
</comment>
<sequence>MAELSKADGKSEYYELLALLASDGDDQGAQPSSAEDTEGDDGFENAFFSGIDLEEEAADHRPLEAPVNASDFGDPRLQFVFERTKENIRTACKVNTKPGPRKNALRWIFVPGSPDKYSLEFELCCTAMGARPLVLRARTQYQLWKAGIVLPEPLDLLSVSLPHAFTSEIMTIIGLEACVGLADMIWSWPGISGVFLRKRSQDILGLDEQGYRMALRELMANGFVASGHACLYFIARNPDLMTAAQLRRFSFSRSIHGDT</sequence>
<evidence type="ECO:0000313" key="1">
    <source>
        <dbReference type="EMBL" id="CAJ0804413.1"/>
    </source>
</evidence>
<dbReference type="EMBL" id="CATZAZ010000011">
    <property type="protein sequence ID" value="CAJ0804413.1"/>
    <property type="molecule type" value="Genomic_DNA"/>
</dbReference>
<reference evidence="1" key="1">
    <citation type="submission" date="2023-07" db="EMBL/GenBank/DDBJ databases">
        <authorList>
            <person name="Peeters C."/>
        </authorList>
    </citation>
    <scope>NUCLEOTIDE SEQUENCE</scope>
    <source>
        <strain evidence="1">R-77560</strain>
    </source>
</reference>
<dbReference type="Proteomes" id="UP001189756">
    <property type="component" value="Unassembled WGS sequence"/>
</dbReference>
<evidence type="ECO:0000313" key="2">
    <source>
        <dbReference type="Proteomes" id="UP001189756"/>
    </source>
</evidence>
<accession>A0AAD2F1T8</accession>
<name>A0AAD2F1T8_9RALS</name>
<proteinExistence type="predicted"/>
<dbReference type="AlphaFoldDB" id="A0AAD2F1T8"/>
<protein>
    <submittedName>
        <fullName evidence="1">Uncharacterized protein</fullName>
    </submittedName>
</protein>
<organism evidence="1 2">
    <name type="scientific">Ralstonia thomasii</name>
    <dbReference type="NCBI Taxonomy" id="3058596"/>
    <lineage>
        <taxon>Bacteria</taxon>
        <taxon>Pseudomonadati</taxon>
        <taxon>Pseudomonadota</taxon>
        <taxon>Betaproteobacteria</taxon>
        <taxon>Burkholderiales</taxon>
        <taxon>Burkholderiaceae</taxon>
        <taxon>Ralstonia</taxon>
    </lineage>
</organism>